<reference evidence="2 3" key="1">
    <citation type="journal article" date="2007" name="Nature">
        <title>Evolution of genes and genomes on the Drosophila phylogeny.</title>
        <authorList>
            <consortium name="Drosophila 12 Genomes Consortium"/>
            <person name="Clark A.G."/>
            <person name="Eisen M.B."/>
            <person name="Smith D.R."/>
            <person name="Bergman C.M."/>
            <person name="Oliver B."/>
            <person name="Markow T.A."/>
            <person name="Kaufman T.C."/>
            <person name="Kellis M."/>
            <person name="Gelbart W."/>
            <person name="Iyer V.N."/>
            <person name="Pollard D.A."/>
            <person name="Sackton T.B."/>
            <person name="Larracuente A.M."/>
            <person name="Singh N.D."/>
            <person name="Abad J.P."/>
            <person name="Abt D.N."/>
            <person name="Adryan B."/>
            <person name="Aguade M."/>
            <person name="Akashi H."/>
            <person name="Anderson W.W."/>
            <person name="Aquadro C.F."/>
            <person name="Ardell D.H."/>
            <person name="Arguello R."/>
            <person name="Artieri C.G."/>
            <person name="Barbash D.A."/>
            <person name="Barker D."/>
            <person name="Barsanti P."/>
            <person name="Batterham P."/>
            <person name="Batzoglou S."/>
            <person name="Begun D."/>
            <person name="Bhutkar A."/>
            <person name="Blanco E."/>
            <person name="Bosak S.A."/>
            <person name="Bradley R.K."/>
            <person name="Brand A.D."/>
            <person name="Brent M.R."/>
            <person name="Brooks A.N."/>
            <person name="Brown R.H."/>
            <person name="Butlin R.K."/>
            <person name="Caggese C."/>
            <person name="Calvi B.R."/>
            <person name="Bernardo de Carvalho A."/>
            <person name="Caspi A."/>
            <person name="Castrezana S."/>
            <person name="Celniker S.E."/>
            <person name="Chang J.L."/>
            <person name="Chapple C."/>
            <person name="Chatterji S."/>
            <person name="Chinwalla A."/>
            <person name="Civetta A."/>
            <person name="Clifton S.W."/>
            <person name="Comeron J.M."/>
            <person name="Costello J.C."/>
            <person name="Coyne J.A."/>
            <person name="Daub J."/>
            <person name="David R.G."/>
            <person name="Delcher A.L."/>
            <person name="Delehaunty K."/>
            <person name="Do C.B."/>
            <person name="Ebling H."/>
            <person name="Edwards K."/>
            <person name="Eickbush T."/>
            <person name="Evans J.D."/>
            <person name="Filipski A."/>
            <person name="Findeiss S."/>
            <person name="Freyhult E."/>
            <person name="Fulton L."/>
            <person name="Fulton R."/>
            <person name="Garcia A.C."/>
            <person name="Gardiner A."/>
            <person name="Garfield D.A."/>
            <person name="Garvin B.E."/>
            <person name="Gibson G."/>
            <person name="Gilbert D."/>
            <person name="Gnerre S."/>
            <person name="Godfrey J."/>
            <person name="Good R."/>
            <person name="Gotea V."/>
            <person name="Gravely B."/>
            <person name="Greenberg A.J."/>
            <person name="Griffiths-Jones S."/>
            <person name="Gross S."/>
            <person name="Guigo R."/>
            <person name="Gustafson E.A."/>
            <person name="Haerty W."/>
            <person name="Hahn M.W."/>
            <person name="Halligan D.L."/>
            <person name="Halpern A.L."/>
            <person name="Halter G.M."/>
            <person name="Han M.V."/>
            <person name="Heger A."/>
            <person name="Hillier L."/>
            <person name="Hinrichs A.S."/>
            <person name="Holmes I."/>
            <person name="Hoskins R.A."/>
            <person name="Hubisz M.J."/>
            <person name="Hultmark D."/>
            <person name="Huntley M.A."/>
            <person name="Jaffe D.B."/>
            <person name="Jagadeeshan S."/>
            <person name="Jeck W.R."/>
            <person name="Johnson J."/>
            <person name="Jones C.D."/>
            <person name="Jordan W.C."/>
            <person name="Karpen G.H."/>
            <person name="Kataoka E."/>
            <person name="Keightley P.D."/>
            <person name="Kheradpour P."/>
            <person name="Kirkness E.F."/>
            <person name="Koerich L.B."/>
            <person name="Kristiansen K."/>
            <person name="Kudrna D."/>
            <person name="Kulathinal R.J."/>
            <person name="Kumar S."/>
            <person name="Kwok R."/>
            <person name="Lander E."/>
            <person name="Langley C.H."/>
            <person name="Lapoint R."/>
            <person name="Lazzaro B.P."/>
            <person name="Lee S.J."/>
            <person name="Levesque L."/>
            <person name="Li R."/>
            <person name="Lin C.F."/>
            <person name="Lin M.F."/>
            <person name="Lindblad-Toh K."/>
            <person name="Llopart A."/>
            <person name="Long M."/>
            <person name="Low L."/>
            <person name="Lozovsky E."/>
            <person name="Lu J."/>
            <person name="Luo M."/>
            <person name="Machado C.A."/>
            <person name="Makalowski W."/>
            <person name="Marzo M."/>
            <person name="Matsuda M."/>
            <person name="Matzkin L."/>
            <person name="McAllister B."/>
            <person name="McBride C.S."/>
            <person name="McKernan B."/>
            <person name="McKernan K."/>
            <person name="Mendez-Lago M."/>
            <person name="Minx P."/>
            <person name="Mollenhauer M.U."/>
            <person name="Montooth K."/>
            <person name="Mount S.M."/>
            <person name="Mu X."/>
            <person name="Myers E."/>
            <person name="Negre B."/>
            <person name="Newfeld S."/>
            <person name="Nielsen R."/>
            <person name="Noor M.A."/>
            <person name="O'Grady P."/>
            <person name="Pachter L."/>
            <person name="Papaceit M."/>
            <person name="Parisi M.J."/>
            <person name="Parisi M."/>
            <person name="Parts L."/>
            <person name="Pedersen J.S."/>
            <person name="Pesole G."/>
            <person name="Phillippy A.M."/>
            <person name="Ponting C.P."/>
            <person name="Pop M."/>
            <person name="Porcelli D."/>
            <person name="Powell J.R."/>
            <person name="Prohaska S."/>
            <person name="Pruitt K."/>
            <person name="Puig M."/>
            <person name="Quesneville H."/>
            <person name="Ram K.R."/>
            <person name="Rand D."/>
            <person name="Rasmussen M.D."/>
            <person name="Reed L.K."/>
            <person name="Reenan R."/>
            <person name="Reily A."/>
            <person name="Remington K.A."/>
            <person name="Rieger T.T."/>
            <person name="Ritchie M.G."/>
            <person name="Robin C."/>
            <person name="Rogers Y.H."/>
            <person name="Rohde C."/>
            <person name="Rozas J."/>
            <person name="Rubenfield M.J."/>
            <person name="Ruiz A."/>
            <person name="Russo S."/>
            <person name="Salzberg S.L."/>
            <person name="Sanchez-Gracia A."/>
            <person name="Saranga D.J."/>
            <person name="Sato H."/>
            <person name="Schaeffer S.W."/>
            <person name="Schatz M.C."/>
            <person name="Schlenke T."/>
            <person name="Schwartz R."/>
            <person name="Segarra C."/>
            <person name="Singh R.S."/>
            <person name="Sirot L."/>
            <person name="Sirota M."/>
            <person name="Sisneros N.B."/>
            <person name="Smith C.D."/>
            <person name="Smith T.F."/>
            <person name="Spieth J."/>
            <person name="Stage D.E."/>
            <person name="Stark A."/>
            <person name="Stephan W."/>
            <person name="Strausberg R.L."/>
            <person name="Strempel S."/>
            <person name="Sturgill D."/>
            <person name="Sutton G."/>
            <person name="Sutton G.G."/>
            <person name="Tao W."/>
            <person name="Teichmann S."/>
            <person name="Tobari Y.N."/>
            <person name="Tomimura Y."/>
            <person name="Tsolas J.M."/>
            <person name="Valente V.L."/>
            <person name="Venter E."/>
            <person name="Venter J.C."/>
            <person name="Vicario S."/>
            <person name="Vieira F.G."/>
            <person name="Vilella A.J."/>
            <person name="Villasante A."/>
            <person name="Walenz B."/>
            <person name="Wang J."/>
            <person name="Wasserman M."/>
            <person name="Watts T."/>
            <person name="Wilson D."/>
            <person name="Wilson R.K."/>
            <person name="Wing R.A."/>
            <person name="Wolfner M.F."/>
            <person name="Wong A."/>
            <person name="Wong G.K."/>
            <person name="Wu C.I."/>
            <person name="Wu G."/>
            <person name="Yamamoto D."/>
            <person name="Yang H.P."/>
            <person name="Yang S.P."/>
            <person name="Yorke J.A."/>
            <person name="Yoshida K."/>
            <person name="Zdobnov E."/>
            <person name="Zhang P."/>
            <person name="Zhang Y."/>
            <person name="Zimin A.V."/>
            <person name="Baldwin J."/>
            <person name="Abdouelleil A."/>
            <person name="Abdulkadir J."/>
            <person name="Abebe A."/>
            <person name="Abera B."/>
            <person name="Abreu J."/>
            <person name="Acer S.C."/>
            <person name="Aftuck L."/>
            <person name="Alexander A."/>
            <person name="An P."/>
            <person name="Anderson E."/>
            <person name="Anderson S."/>
            <person name="Arachi H."/>
            <person name="Azer M."/>
            <person name="Bachantsang P."/>
            <person name="Barry A."/>
            <person name="Bayul T."/>
            <person name="Berlin A."/>
            <person name="Bessette D."/>
            <person name="Bloom T."/>
            <person name="Blye J."/>
            <person name="Boguslavskiy L."/>
            <person name="Bonnet C."/>
            <person name="Boukhgalter B."/>
            <person name="Bourzgui I."/>
            <person name="Brown A."/>
            <person name="Cahill P."/>
            <person name="Channer S."/>
            <person name="Cheshatsang Y."/>
            <person name="Chuda L."/>
            <person name="Citroen M."/>
            <person name="Collymore A."/>
            <person name="Cooke P."/>
            <person name="Costello M."/>
            <person name="D'Aco K."/>
            <person name="Daza R."/>
            <person name="De Haan G."/>
            <person name="DeGray S."/>
            <person name="DeMaso C."/>
            <person name="Dhargay N."/>
            <person name="Dooley K."/>
            <person name="Dooley E."/>
            <person name="Doricent M."/>
            <person name="Dorje P."/>
            <person name="Dorjee K."/>
            <person name="Dupes A."/>
            <person name="Elong R."/>
            <person name="Falk J."/>
            <person name="Farina A."/>
            <person name="Faro S."/>
            <person name="Ferguson D."/>
            <person name="Fisher S."/>
            <person name="Foley C.D."/>
            <person name="Franke A."/>
            <person name="Friedrich D."/>
            <person name="Gadbois L."/>
            <person name="Gearin G."/>
            <person name="Gearin C.R."/>
            <person name="Giannoukos G."/>
            <person name="Goode T."/>
            <person name="Graham J."/>
            <person name="Grandbois E."/>
            <person name="Grewal S."/>
            <person name="Gyaltsen K."/>
            <person name="Hafez N."/>
            <person name="Hagos B."/>
            <person name="Hall J."/>
            <person name="Henson C."/>
            <person name="Hollinger A."/>
            <person name="Honan T."/>
            <person name="Huard M.D."/>
            <person name="Hughes L."/>
            <person name="Hurhula B."/>
            <person name="Husby M.E."/>
            <person name="Kamat A."/>
            <person name="Kanga B."/>
            <person name="Kashin S."/>
            <person name="Khazanovich D."/>
            <person name="Kisner P."/>
            <person name="Lance K."/>
            <person name="Lara M."/>
            <person name="Lee W."/>
            <person name="Lennon N."/>
            <person name="Letendre F."/>
            <person name="LeVine R."/>
            <person name="Lipovsky A."/>
            <person name="Liu X."/>
            <person name="Liu J."/>
            <person name="Liu S."/>
            <person name="Lokyitsang T."/>
            <person name="Lokyitsang Y."/>
            <person name="Lubonja R."/>
            <person name="Lui A."/>
            <person name="MacDonald P."/>
            <person name="Magnisalis V."/>
            <person name="Maru K."/>
            <person name="Matthews C."/>
            <person name="McCusker W."/>
            <person name="McDonough S."/>
            <person name="Mehta T."/>
            <person name="Meldrim J."/>
            <person name="Meneus L."/>
            <person name="Mihai O."/>
            <person name="Mihalev A."/>
            <person name="Mihova T."/>
            <person name="Mittelman R."/>
            <person name="Mlenga V."/>
            <person name="Montmayeur A."/>
            <person name="Mulrain L."/>
            <person name="Navidi A."/>
            <person name="Naylor J."/>
            <person name="Negash T."/>
            <person name="Nguyen T."/>
            <person name="Nguyen N."/>
            <person name="Nicol R."/>
            <person name="Norbu C."/>
            <person name="Norbu N."/>
            <person name="Novod N."/>
            <person name="O'Neill B."/>
            <person name="Osman S."/>
            <person name="Markiewicz E."/>
            <person name="Oyono O.L."/>
            <person name="Patti C."/>
            <person name="Phunkhang P."/>
            <person name="Pierre F."/>
            <person name="Priest M."/>
            <person name="Raghuraman S."/>
            <person name="Rege F."/>
            <person name="Reyes R."/>
            <person name="Rise C."/>
            <person name="Rogov P."/>
            <person name="Ross K."/>
            <person name="Ryan E."/>
            <person name="Settipalli S."/>
            <person name="Shea T."/>
            <person name="Sherpa N."/>
            <person name="Shi L."/>
            <person name="Shih D."/>
            <person name="Sparrow T."/>
            <person name="Spaulding J."/>
            <person name="Stalker J."/>
            <person name="Stange-Thomann N."/>
            <person name="Stavropoulos S."/>
            <person name="Stone C."/>
            <person name="Strader C."/>
            <person name="Tesfaye S."/>
            <person name="Thomson T."/>
            <person name="Thoulutsang Y."/>
            <person name="Thoulutsang D."/>
            <person name="Topham K."/>
            <person name="Topping I."/>
            <person name="Tsamla T."/>
            <person name="Vassiliev H."/>
            <person name="Vo A."/>
            <person name="Wangchuk T."/>
            <person name="Wangdi T."/>
            <person name="Weiand M."/>
            <person name="Wilkinson J."/>
            <person name="Wilson A."/>
            <person name="Yadav S."/>
            <person name="Young G."/>
            <person name="Yu Q."/>
            <person name="Zembek L."/>
            <person name="Zhong D."/>
            <person name="Zimmer A."/>
            <person name="Zwirko Z."/>
            <person name="Jaffe D.B."/>
            <person name="Alvarez P."/>
            <person name="Brockman W."/>
            <person name="Butler J."/>
            <person name="Chin C."/>
            <person name="Gnerre S."/>
            <person name="Grabherr M."/>
            <person name="Kleber M."/>
            <person name="Mauceli E."/>
            <person name="MacCallum I."/>
        </authorList>
    </citation>
    <scope>NUCLEOTIDE SEQUENCE [LARGE SCALE GENOMIC DNA]</scope>
    <source>
        <strain evidence="3">MSH-3 / Tucson 14011-0111.49</strain>
    </source>
</reference>
<evidence type="ECO:0000256" key="1">
    <source>
        <dbReference type="SAM" id="MobiDB-lite"/>
    </source>
</evidence>
<feature type="region of interest" description="Disordered" evidence="1">
    <location>
        <begin position="82"/>
        <end position="182"/>
    </location>
</feature>
<dbReference type="HOGENOM" id="CLU_1483492_0_0_1"/>
<proteinExistence type="predicted"/>
<feature type="compositionally biased region" description="Basic residues" evidence="1">
    <location>
        <begin position="34"/>
        <end position="62"/>
    </location>
</feature>
<sequence length="182" mass="19826">MMATSQDYFNPYALFRGPPTTLRPRESPLGVGHAHAHAHSHIHGHAHTHAHGHSHGHGHGHGHALSGHGYAALDLQTPHKRNIETDVRAPPPPLPPPPLPPTSPRQQLNFQQAPKTTTTQLQNISGNQRQTIKWRGRPEQRAKQMAKRPSSQAAKRPNGQDKISRCQPGNSSNIGNNSTSTG</sequence>
<dbReference type="EMBL" id="CH479179">
    <property type="protein sequence ID" value="EDW24818.1"/>
    <property type="molecule type" value="Genomic_DNA"/>
</dbReference>
<feature type="compositionally biased region" description="Pro residues" evidence="1">
    <location>
        <begin position="89"/>
        <end position="103"/>
    </location>
</feature>
<evidence type="ECO:0000313" key="3">
    <source>
        <dbReference type="Proteomes" id="UP000008744"/>
    </source>
</evidence>
<dbReference type="Proteomes" id="UP000008744">
    <property type="component" value="Unassembled WGS sequence"/>
</dbReference>
<protein>
    <submittedName>
        <fullName evidence="2">GL23178</fullName>
    </submittedName>
</protein>
<name>B4G5F2_DROPE</name>
<dbReference type="OrthoDB" id="5560627at2759"/>
<gene>
    <name evidence="2" type="primary">Dper\GL23178</name>
    <name evidence="2" type="ORF">Dper_GL23178</name>
</gene>
<evidence type="ECO:0000313" key="2">
    <source>
        <dbReference type="EMBL" id="EDW24818.1"/>
    </source>
</evidence>
<feature type="region of interest" description="Disordered" evidence="1">
    <location>
        <begin position="1"/>
        <end position="67"/>
    </location>
</feature>
<organism evidence="3">
    <name type="scientific">Drosophila persimilis</name>
    <name type="common">Fruit fly</name>
    <dbReference type="NCBI Taxonomy" id="7234"/>
    <lineage>
        <taxon>Eukaryota</taxon>
        <taxon>Metazoa</taxon>
        <taxon>Ecdysozoa</taxon>
        <taxon>Arthropoda</taxon>
        <taxon>Hexapoda</taxon>
        <taxon>Insecta</taxon>
        <taxon>Pterygota</taxon>
        <taxon>Neoptera</taxon>
        <taxon>Endopterygota</taxon>
        <taxon>Diptera</taxon>
        <taxon>Brachycera</taxon>
        <taxon>Muscomorpha</taxon>
        <taxon>Ephydroidea</taxon>
        <taxon>Drosophilidae</taxon>
        <taxon>Drosophila</taxon>
        <taxon>Sophophora</taxon>
    </lineage>
</organism>
<accession>B4G5F2</accession>
<feature type="compositionally biased region" description="Polar residues" evidence="1">
    <location>
        <begin position="104"/>
        <end position="131"/>
    </location>
</feature>
<feature type="compositionally biased region" description="Low complexity" evidence="1">
    <location>
        <begin position="169"/>
        <end position="182"/>
    </location>
</feature>
<dbReference type="AlphaFoldDB" id="B4G5F2"/>
<keyword evidence="3" id="KW-1185">Reference proteome</keyword>